<dbReference type="AlphaFoldDB" id="A0A3G2HWV0"/>
<name>A0A3G2HWV0_9BURK</name>
<feature type="region of interest" description="Disordered" evidence="1">
    <location>
        <begin position="1"/>
        <end position="23"/>
    </location>
</feature>
<organism evidence="2 3">
    <name type="scientific">Alcaligenes aquatilis</name>
    <dbReference type="NCBI Taxonomy" id="323284"/>
    <lineage>
        <taxon>Bacteria</taxon>
        <taxon>Pseudomonadati</taxon>
        <taxon>Pseudomonadota</taxon>
        <taxon>Betaproteobacteria</taxon>
        <taxon>Burkholderiales</taxon>
        <taxon>Alcaligenaceae</taxon>
        <taxon>Alcaligenes</taxon>
    </lineage>
</organism>
<proteinExistence type="predicted"/>
<protein>
    <recommendedName>
        <fullName evidence="4">Bacterial collagen-like protein middle domain-containing protein</fullName>
    </recommendedName>
</protein>
<dbReference type="EMBL" id="CP032153">
    <property type="protein sequence ID" value="AYN21652.1"/>
    <property type="molecule type" value="Genomic_DNA"/>
</dbReference>
<evidence type="ECO:0000256" key="1">
    <source>
        <dbReference type="SAM" id="MobiDB-lite"/>
    </source>
</evidence>
<evidence type="ECO:0000313" key="3">
    <source>
        <dbReference type="Proteomes" id="UP000268070"/>
    </source>
</evidence>
<dbReference type="Proteomes" id="UP000268070">
    <property type="component" value="Chromosome"/>
</dbReference>
<reference evidence="2 3" key="1">
    <citation type="submission" date="2018-09" db="EMBL/GenBank/DDBJ databases">
        <title>Complete genome sequence of the hydrocarbonoclastic bacterium Alcaligenes aquatilis QD168, isolated from a crude-oil polluted marine sediment of Central Chile.</title>
        <authorList>
            <person name="Duran R.E."/>
            <person name="Barra B."/>
            <person name="Salva-Serra F."/>
            <person name="Mendez V."/>
            <person name="Moore E.R.B."/>
            <person name="Seeger M."/>
        </authorList>
    </citation>
    <scope>NUCLEOTIDE SEQUENCE [LARGE SCALE GENOMIC DNA]</scope>
    <source>
        <strain evidence="2 3">QD168</strain>
    </source>
</reference>
<evidence type="ECO:0000313" key="2">
    <source>
        <dbReference type="EMBL" id="AYN21652.1"/>
    </source>
</evidence>
<evidence type="ECO:0008006" key="4">
    <source>
        <dbReference type="Google" id="ProtNLM"/>
    </source>
</evidence>
<gene>
    <name evidence="2" type="ORF">D3M96_14595</name>
</gene>
<accession>A0A3G2HWV0</accession>
<sequence>MHKGQPKTPALQTGGLTGGTEQNAGLLAPVTHLVSSVTSGLGGDMANNPGLLAPITGLLGNGLLSPPAATTETPPGNTVAATNVGLLSPVTGLINGLLGAPPR</sequence>
<dbReference type="OrthoDB" id="72725at506"/>
<dbReference type="KEGG" id="aaqu:D3M96_14595"/>